<dbReference type="OrthoDB" id="5293394at2"/>
<dbReference type="InterPro" id="IPR011250">
    <property type="entry name" value="OMP/PagP_B-barrel"/>
</dbReference>
<dbReference type="PROSITE" id="PS51257">
    <property type="entry name" value="PROKAR_LIPOPROTEIN"/>
    <property type="match status" value="1"/>
</dbReference>
<evidence type="ECO:0000259" key="3">
    <source>
        <dbReference type="Pfam" id="PF13505"/>
    </source>
</evidence>
<keyword evidence="5" id="KW-1185">Reference proteome</keyword>
<feature type="signal peptide" evidence="2">
    <location>
        <begin position="1"/>
        <end position="23"/>
    </location>
</feature>
<dbReference type="Gene3D" id="2.40.160.20">
    <property type="match status" value="1"/>
</dbReference>
<gene>
    <name evidence="4" type="ORF">FEF65_05540</name>
</gene>
<protein>
    <submittedName>
        <fullName evidence="4">Porin family protein</fullName>
    </submittedName>
</protein>
<proteinExistence type="predicted"/>
<feature type="domain" description="Outer membrane protein beta-barrel" evidence="3">
    <location>
        <begin position="9"/>
        <end position="187"/>
    </location>
</feature>
<feature type="chain" id="PRO_5024438953" evidence="2">
    <location>
        <begin position="24"/>
        <end position="187"/>
    </location>
</feature>
<evidence type="ECO:0000256" key="2">
    <source>
        <dbReference type="SAM" id="SignalP"/>
    </source>
</evidence>
<sequence length="187" mass="20338">MTKSVHIAVAASMMMAFSCVAQASEPYVGLGVGAFNLGSGVTKKAVGGAYLQVGDDFWENLGGEFRIGRTGKTGEEFNLQPRMGIDYYAAFFLKPRYQFNDAWMGYALLGGATVRASYSELGFPGQKKTRFGYAYGLGLQYRLADSYSLGLEYSHMLSKPKTNATTIKTSFQGLEASSLSLSGKYHF</sequence>
<dbReference type="AlphaFoldDB" id="A0A5R9GSJ4"/>
<organism evidence="4 5">
    <name type="scientific">Mariprofundus erugo</name>
    <dbReference type="NCBI Taxonomy" id="2528639"/>
    <lineage>
        <taxon>Bacteria</taxon>
        <taxon>Pseudomonadati</taxon>
        <taxon>Pseudomonadota</taxon>
        <taxon>Candidatius Mariprofundia</taxon>
        <taxon>Mariprofundales</taxon>
        <taxon>Mariprofundaceae</taxon>
        <taxon>Mariprofundus</taxon>
    </lineage>
</organism>
<keyword evidence="1 2" id="KW-0732">Signal</keyword>
<dbReference type="Proteomes" id="UP000306585">
    <property type="component" value="Unassembled WGS sequence"/>
</dbReference>
<dbReference type="InterPro" id="IPR027385">
    <property type="entry name" value="Beta-barrel_OMP"/>
</dbReference>
<evidence type="ECO:0000313" key="4">
    <source>
        <dbReference type="EMBL" id="TLS67909.1"/>
    </source>
</evidence>
<accession>A0A5R9GSJ4</accession>
<dbReference type="RefSeq" id="WP_138238806.1">
    <property type="nucleotide sequence ID" value="NZ_VBRY01000004.1"/>
</dbReference>
<dbReference type="SUPFAM" id="SSF56925">
    <property type="entry name" value="OMPA-like"/>
    <property type="match status" value="1"/>
</dbReference>
<dbReference type="EMBL" id="VBRY01000004">
    <property type="protein sequence ID" value="TLS67909.1"/>
    <property type="molecule type" value="Genomic_DNA"/>
</dbReference>
<dbReference type="Pfam" id="PF13505">
    <property type="entry name" value="OMP_b-brl"/>
    <property type="match status" value="1"/>
</dbReference>
<comment type="caution">
    <text evidence="4">The sequence shown here is derived from an EMBL/GenBank/DDBJ whole genome shotgun (WGS) entry which is preliminary data.</text>
</comment>
<evidence type="ECO:0000256" key="1">
    <source>
        <dbReference type="ARBA" id="ARBA00022729"/>
    </source>
</evidence>
<name>A0A5R9GSJ4_9PROT</name>
<reference evidence="4 5" key="1">
    <citation type="journal article" date="2019" name="Appl. Environ. Microbiol.">
        <title>Environmental Evidence and Genomic Insight of Iron-oxidizing Bacteria Preference Towards More Corrosion Resistant Stainless Steel at Higher Salinities.</title>
        <authorList>
            <person name="Garrison C.E."/>
            <person name="Price K.A."/>
            <person name="Field E.K."/>
        </authorList>
    </citation>
    <scope>NUCLEOTIDE SEQUENCE [LARGE SCALE GENOMIC DNA]</scope>
    <source>
        <strain evidence="4 5">P3</strain>
    </source>
</reference>
<evidence type="ECO:0000313" key="5">
    <source>
        <dbReference type="Proteomes" id="UP000306585"/>
    </source>
</evidence>